<gene>
    <name evidence="10" type="ORF">SK128_013936</name>
</gene>
<evidence type="ECO:0008006" key="12">
    <source>
        <dbReference type="Google" id="ProtNLM"/>
    </source>
</evidence>
<accession>A0AAN9A0S9</accession>
<keyword evidence="7 9" id="KW-0503">Monooxygenase</keyword>
<comment type="caution">
    <text evidence="10">The sequence shown here is derived from an EMBL/GenBank/DDBJ whole genome shotgun (WGS) entry which is preliminary data.</text>
</comment>
<keyword evidence="11" id="KW-1185">Reference proteome</keyword>
<dbReference type="InterPro" id="IPR050479">
    <property type="entry name" value="CYP11_CYP27_families"/>
</dbReference>
<sequence length="105" mass="12280">TYVDLNPYIWLKSERYFKDPLSFKPERWLRDSAIGGPIVDPYVLNPFSIGTRMCAGRRFAEQDLYVGLCRVLQSFRLETTNSAPPEQEWTLLFRPKTPLPIKFIP</sequence>
<dbReference type="Proteomes" id="UP001381693">
    <property type="component" value="Unassembled WGS sequence"/>
</dbReference>
<evidence type="ECO:0000256" key="1">
    <source>
        <dbReference type="ARBA" id="ARBA00001971"/>
    </source>
</evidence>
<dbReference type="Pfam" id="PF00067">
    <property type="entry name" value="p450"/>
    <property type="match status" value="1"/>
</dbReference>
<dbReference type="Gene3D" id="1.10.630.10">
    <property type="entry name" value="Cytochrome P450"/>
    <property type="match status" value="1"/>
</dbReference>
<feature type="non-terminal residue" evidence="10">
    <location>
        <position position="105"/>
    </location>
</feature>
<dbReference type="InterPro" id="IPR036396">
    <property type="entry name" value="Cyt_P450_sf"/>
</dbReference>
<evidence type="ECO:0000256" key="5">
    <source>
        <dbReference type="ARBA" id="ARBA00023002"/>
    </source>
</evidence>
<dbReference type="GO" id="GO:0004497">
    <property type="term" value="F:monooxygenase activity"/>
    <property type="evidence" value="ECO:0007669"/>
    <property type="project" value="UniProtKB-KW"/>
</dbReference>
<evidence type="ECO:0000313" key="11">
    <source>
        <dbReference type="Proteomes" id="UP001381693"/>
    </source>
</evidence>
<dbReference type="AlphaFoldDB" id="A0AAN9A0S9"/>
<evidence type="ECO:0000256" key="7">
    <source>
        <dbReference type="ARBA" id="ARBA00023033"/>
    </source>
</evidence>
<proteinExistence type="inferred from homology"/>
<dbReference type="PRINTS" id="PR00463">
    <property type="entry name" value="EP450I"/>
</dbReference>
<name>A0AAN9A0S9_HALRR</name>
<dbReference type="PANTHER" id="PTHR24279:SF120">
    <property type="entry name" value="CYTOCHROME P450"/>
    <property type="match status" value="1"/>
</dbReference>
<evidence type="ECO:0000256" key="6">
    <source>
        <dbReference type="ARBA" id="ARBA00023004"/>
    </source>
</evidence>
<keyword evidence="6 8" id="KW-0408">Iron</keyword>
<keyword evidence="5 9" id="KW-0560">Oxidoreductase</keyword>
<evidence type="ECO:0000256" key="2">
    <source>
        <dbReference type="ARBA" id="ARBA00010617"/>
    </source>
</evidence>
<feature type="non-terminal residue" evidence="10">
    <location>
        <position position="1"/>
    </location>
</feature>
<dbReference type="EMBL" id="JAXCGZ010015461">
    <property type="protein sequence ID" value="KAK7070239.1"/>
    <property type="molecule type" value="Genomic_DNA"/>
</dbReference>
<evidence type="ECO:0000256" key="9">
    <source>
        <dbReference type="RuleBase" id="RU000461"/>
    </source>
</evidence>
<dbReference type="InterPro" id="IPR017972">
    <property type="entry name" value="Cyt_P450_CS"/>
</dbReference>
<keyword evidence="4 8" id="KW-0479">Metal-binding</keyword>
<dbReference type="SUPFAM" id="SSF48264">
    <property type="entry name" value="Cytochrome P450"/>
    <property type="match status" value="1"/>
</dbReference>
<keyword evidence="3 8" id="KW-0349">Heme</keyword>
<reference evidence="10 11" key="1">
    <citation type="submission" date="2023-11" db="EMBL/GenBank/DDBJ databases">
        <title>Halocaridina rubra genome assembly.</title>
        <authorList>
            <person name="Smith C."/>
        </authorList>
    </citation>
    <scope>NUCLEOTIDE SEQUENCE [LARGE SCALE GENOMIC DNA]</scope>
    <source>
        <strain evidence="10">EP-1</strain>
        <tissue evidence="10">Whole</tissue>
    </source>
</reference>
<dbReference type="GO" id="GO:0016705">
    <property type="term" value="F:oxidoreductase activity, acting on paired donors, with incorporation or reduction of molecular oxygen"/>
    <property type="evidence" value="ECO:0007669"/>
    <property type="project" value="InterPro"/>
</dbReference>
<evidence type="ECO:0000256" key="4">
    <source>
        <dbReference type="ARBA" id="ARBA00022723"/>
    </source>
</evidence>
<comment type="cofactor">
    <cofactor evidence="1 8">
        <name>heme</name>
        <dbReference type="ChEBI" id="CHEBI:30413"/>
    </cofactor>
</comment>
<dbReference type="GO" id="GO:0005506">
    <property type="term" value="F:iron ion binding"/>
    <property type="evidence" value="ECO:0007669"/>
    <property type="project" value="InterPro"/>
</dbReference>
<comment type="similarity">
    <text evidence="2 9">Belongs to the cytochrome P450 family.</text>
</comment>
<dbReference type="PANTHER" id="PTHR24279">
    <property type="entry name" value="CYTOCHROME P450"/>
    <property type="match status" value="1"/>
</dbReference>
<protein>
    <recommendedName>
        <fullName evidence="12">Cytochrome P450</fullName>
    </recommendedName>
</protein>
<evidence type="ECO:0000313" key="10">
    <source>
        <dbReference type="EMBL" id="KAK7070239.1"/>
    </source>
</evidence>
<dbReference type="GO" id="GO:0020037">
    <property type="term" value="F:heme binding"/>
    <property type="evidence" value="ECO:0007669"/>
    <property type="project" value="InterPro"/>
</dbReference>
<evidence type="ECO:0000256" key="3">
    <source>
        <dbReference type="ARBA" id="ARBA00022617"/>
    </source>
</evidence>
<feature type="binding site" description="axial binding residue" evidence="8">
    <location>
        <position position="54"/>
    </location>
    <ligand>
        <name>heme</name>
        <dbReference type="ChEBI" id="CHEBI:30413"/>
    </ligand>
    <ligandPart>
        <name>Fe</name>
        <dbReference type="ChEBI" id="CHEBI:18248"/>
    </ligandPart>
</feature>
<organism evidence="10 11">
    <name type="scientific">Halocaridina rubra</name>
    <name type="common">Hawaiian red shrimp</name>
    <dbReference type="NCBI Taxonomy" id="373956"/>
    <lineage>
        <taxon>Eukaryota</taxon>
        <taxon>Metazoa</taxon>
        <taxon>Ecdysozoa</taxon>
        <taxon>Arthropoda</taxon>
        <taxon>Crustacea</taxon>
        <taxon>Multicrustacea</taxon>
        <taxon>Malacostraca</taxon>
        <taxon>Eumalacostraca</taxon>
        <taxon>Eucarida</taxon>
        <taxon>Decapoda</taxon>
        <taxon>Pleocyemata</taxon>
        <taxon>Caridea</taxon>
        <taxon>Atyoidea</taxon>
        <taxon>Atyidae</taxon>
        <taxon>Halocaridina</taxon>
    </lineage>
</organism>
<evidence type="ECO:0000256" key="8">
    <source>
        <dbReference type="PIRSR" id="PIRSR602401-1"/>
    </source>
</evidence>
<dbReference type="PROSITE" id="PS00086">
    <property type="entry name" value="CYTOCHROME_P450"/>
    <property type="match status" value="1"/>
</dbReference>
<dbReference type="InterPro" id="IPR001128">
    <property type="entry name" value="Cyt_P450"/>
</dbReference>
<dbReference type="InterPro" id="IPR002401">
    <property type="entry name" value="Cyt_P450_E_grp-I"/>
</dbReference>